<dbReference type="RefSeq" id="WP_015618074.1">
    <property type="nucleotide sequence ID" value="NC_021188.1"/>
</dbReference>
<dbReference type="CDD" id="cd22235">
    <property type="entry name" value="RHH_CopG_archaea"/>
    <property type="match status" value="1"/>
</dbReference>
<dbReference type="GO" id="GO:0006355">
    <property type="term" value="P:regulation of DNA-templated transcription"/>
    <property type="evidence" value="ECO:0007669"/>
    <property type="project" value="InterPro"/>
</dbReference>
<reference evidence="3" key="1">
    <citation type="submission" date="2013-01" db="EMBL/GenBank/DDBJ databases">
        <title>Sequence Analysis and Characterization of Three Cryptic, Low-copy Number Plasmids from Thermus sp. WG.</title>
        <authorList>
            <person name="Hu Y."/>
            <person name="Wei Y."/>
            <person name="Du L."/>
            <person name="Chen Y."/>
            <person name="Huang R."/>
        </authorList>
    </citation>
    <scope>NUCLEOTIDE SEQUENCE</scope>
    <source>
        <strain evidence="3">WG</strain>
        <plasmid evidence="3">pWG16</plasmid>
    </source>
</reference>
<dbReference type="InterPro" id="IPR002145">
    <property type="entry name" value="CopG"/>
</dbReference>
<organism evidence="3">
    <name type="scientific">Thermus sp. WG</name>
    <dbReference type="NCBI Taxonomy" id="1312524"/>
    <lineage>
        <taxon>Bacteria</taxon>
        <taxon>Thermotogati</taxon>
        <taxon>Deinococcota</taxon>
        <taxon>Deinococci</taxon>
        <taxon>Thermales</taxon>
        <taxon>Thermaceae</taxon>
        <taxon>Thermus</taxon>
    </lineage>
</organism>
<evidence type="ECO:0000259" key="2">
    <source>
        <dbReference type="Pfam" id="PF01402"/>
    </source>
</evidence>
<protein>
    <submittedName>
        <fullName evidence="3">CopG domain protein DNA-binding domain protein</fullName>
    </submittedName>
</protein>
<name>R4JHF5_9DEIN</name>
<dbReference type="SUPFAM" id="SSF47598">
    <property type="entry name" value="Ribbon-helix-helix"/>
    <property type="match status" value="1"/>
</dbReference>
<dbReference type="AlphaFoldDB" id="R4JHF5"/>
<proteinExistence type="predicted"/>
<dbReference type="Pfam" id="PF01402">
    <property type="entry name" value="RHH_1"/>
    <property type="match status" value="1"/>
</dbReference>
<accession>R4JHF5</accession>
<keyword evidence="3" id="KW-0238">DNA-binding</keyword>
<evidence type="ECO:0000313" key="3">
    <source>
        <dbReference type="EMBL" id="AGK85253.1"/>
    </source>
</evidence>
<keyword evidence="3" id="KW-0614">Plasmid</keyword>
<feature type="domain" description="Ribbon-helix-helix protein CopG" evidence="2">
    <location>
        <begin position="21"/>
        <end position="61"/>
    </location>
</feature>
<sequence length="91" mass="10502">MSLLSRLEKRLREKARPRLEERLTIRLDPATHEALERLAREHGMTFSELAREILTMLAEEYLAKGPKGKLEEPPPEAPKKRPSLFPDSAQE</sequence>
<dbReference type="GO" id="GO:0003677">
    <property type="term" value="F:DNA binding"/>
    <property type="evidence" value="ECO:0007669"/>
    <property type="project" value="UniProtKB-KW"/>
</dbReference>
<evidence type="ECO:0000256" key="1">
    <source>
        <dbReference type="SAM" id="MobiDB-lite"/>
    </source>
</evidence>
<gene>
    <name evidence="3" type="ORF">WG16_10</name>
</gene>
<feature type="region of interest" description="Disordered" evidence="1">
    <location>
        <begin position="65"/>
        <end position="91"/>
    </location>
</feature>
<geneLocation type="plasmid" evidence="3">
    <name>pWG16</name>
</geneLocation>
<dbReference type="EMBL" id="KC491195">
    <property type="protein sequence ID" value="AGK85253.1"/>
    <property type="molecule type" value="Genomic_DNA"/>
</dbReference>
<dbReference type="InterPro" id="IPR010985">
    <property type="entry name" value="Ribbon_hlx_hlx"/>
</dbReference>